<dbReference type="InterPro" id="IPR044878">
    <property type="entry name" value="UbiA_sf"/>
</dbReference>
<name>A0AAW4PTT2_9EURY</name>
<dbReference type="EMBL" id="RKLR01000007">
    <property type="protein sequence ID" value="MBX0324701.1"/>
    <property type="molecule type" value="Genomic_DNA"/>
</dbReference>
<dbReference type="GO" id="GO:0042371">
    <property type="term" value="P:vitamin K biosynthetic process"/>
    <property type="evidence" value="ECO:0007669"/>
    <property type="project" value="TreeGrafter"/>
</dbReference>
<accession>A0AAW4PTT2</accession>
<sequence length="300" mass="31362">MAVPDKYPRAWVLWKSARPSQLALVLLVYALGVGMERARAATPVVPWTPVLAGAGVLVLVATGVHYANEYADVETDRLTERTPFSGGSGALQRTGVDRGVLARASSTVVVAAVVSCAAMWWTGLLSTRALALLAVILGFGLAYSLPPAALVRRGVGEVTNAVLGGFCLPLFGVAVVGRVTWAVAAAVLPFTMLVGCNLVATHWPDREADARTGKRTLAVRWSARGLRRGYWTLAAGAVLSTAALAGTVLPPSVVAGQALALPLLLWGGVVVTRQRSPFPAVGAMVVYACVSAAAWWWLAL</sequence>
<organism evidence="9 10">
    <name type="scientific">Haloarcula rubra</name>
    <dbReference type="NCBI Taxonomy" id="2487747"/>
    <lineage>
        <taxon>Archaea</taxon>
        <taxon>Methanobacteriati</taxon>
        <taxon>Methanobacteriota</taxon>
        <taxon>Stenosarchaea group</taxon>
        <taxon>Halobacteria</taxon>
        <taxon>Halobacteriales</taxon>
        <taxon>Haloarculaceae</taxon>
        <taxon>Haloarcula</taxon>
    </lineage>
</organism>
<evidence type="ECO:0000256" key="2">
    <source>
        <dbReference type="ARBA" id="ARBA00004863"/>
    </source>
</evidence>
<feature type="transmembrane region" description="Helical" evidence="8">
    <location>
        <begin position="158"/>
        <end position="175"/>
    </location>
</feature>
<evidence type="ECO:0000256" key="5">
    <source>
        <dbReference type="ARBA" id="ARBA00022692"/>
    </source>
</evidence>
<comment type="pathway">
    <text evidence="2">Quinol/quinone metabolism; menaquinone biosynthesis.</text>
</comment>
<dbReference type="InterPro" id="IPR000537">
    <property type="entry name" value="UbiA_prenyltransferase"/>
</dbReference>
<keyword evidence="7 8" id="KW-0472">Membrane</keyword>
<dbReference type="CDD" id="cd13962">
    <property type="entry name" value="PT_UbiA_UBIAD1"/>
    <property type="match status" value="1"/>
</dbReference>
<dbReference type="PANTHER" id="PTHR13929:SF0">
    <property type="entry name" value="UBIA PRENYLTRANSFERASE DOMAIN-CONTAINING PROTEIN 1"/>
    <property type="match status" value="1"/>
</dbReference>
<dbReference type="Gene3D" id="1.10.357.140">
    <property type="entry name" value="UbiA prenyltransferase"/>
    <property type="match status" value="1"/>
</dbReference>
<feature type="transmembrane region" description="Helical" evidence="8">
    <location>
        <begin position="100"/>
        <end position="121"/>
    </location>
</feature>
<feature type="transmembrane region" description="Helical" evidence="8">
    <location>
        <begin position="254"/>
        <end position="271"/>
    </location>
</feature>
<protein>
    <submittedName>
        <fullName evidence="9">Prenyltransferase</fullName>
    </submittedName>
</protein>
<gene>
    <name evidence="9" type="ORF">EGH21_16870</name>
</gene>
<dbReference type="Pfam" id="PF01040">
    <property type="entry name" value="UbiA"/>
    <property type="match status" value="1"/>
</dbReference>
<dbReference type="InterPro" id="IPR026046">
    <property type="entry name" value="UBIAD1"/>
</dbReference>
<evidence type="ECO:0000256" key="7">
    <source>
        <dbReference type="ARBA" id="ARBA00023136"/>
    </source>
</evidence>
<dbReference type="Proteomes" id="UP001430377">
    <property type="component" value="Unassembled WGS sequence"/>
</dbReference>
<dbReference type="GO" id="GO:0005886">
    <property type="term" value="C:plasma membrane"/>
    <property type="evidence" value="ECO:0007669"/>
    <property type="project" value="UniProtKB-SubCell"/>
</dbReference>
<comment type="caution">
    <text evidence="9">The sequence shown here is derived from an EMBL/GenBank/DDBJ whole genome shotgun (WGS) entry which is preliminary data.</text>
</comment>
<evidence type="ECO:0000313" key="10">
    <source>
        <dbReference type="Proteomes" id="UP001430377"/>
    </source>
</evidence>
<feature type="transmembrane region" description="Helical" evidence="8">
    <location>
        <begin position="278"/>
        <end position="298"/>
    </location>
</feature>
<dbReference type="AlphaFoldDB" id="A0AAW4PTT2"/>
<dbReference type="GO" id="GO:0004659">
    <property type="term" value="F:prenyltransferase activity"/>
    <property type="evidence" value="ECO:0007669"/>
    <property type="project" value="InterPro"/>
</dbReference>
<feature type="transmembrane region" description="Helical" evidence="8">
    <location>
        <begin position="230"/>
        <end position="248"/>
    </location>
</feature>
<dbReference type="GO" id="GO:0009234">
    <property type="term" value="P:menaquinone biosynthetic process"/>
    <property type="evidence" value="ECO:0007669"/>
    <property type="project" value="UniProtKB-KW"/>
</dbReference>
<evidence type="ECO:0000256" key="4">
    <source>
        <dbReference type="ARBA" id="ARBA00022679"/>
    </source>
</evidence>
<dbReference type="PANTHER" id="PTHR13929">
    <property type="entry name" value="1,4-DIHYDROXY-2-NAPHTHOATE OCTAPRENYLTRANSFERASE"/>
    <property type="match status" value="1"/>
</dbReference>
<evidence type="ECO:0000313" key="9">
    <source>
        <dbReference type="EMBL" id="MBX0324701.1"/>
    </source>
</evidence>
<keyword evidence="10" id="KW-1185">Reference proteome</keyword>
<feature type="transmembrane region" description="Helical" evidence="8">
    <location>
        <begin position="181"/>
        <end position="200"/>
    </location>
</feature>
<evidence type="ECO:0000256" key="3">
    <source>
        <dbReference type="ARBA" id="ARBA00022428"/>
    </source>
</evidence>
<evidence type="ECO:0000256" key="6">
    <source>
        <dbReference type="ARBA" id="ARBA00022989"/>
    </source>
</evidence>
<keyword evidence="5 8" id="KW-0812">Transmembrane</keyword>
<keyword evidence="4" id="KW-0808">Transferase</keyword>
<keyword evidence="6 8" id="KW-1133">Transmembrane helix</keyword>
<evidence type="ECO:0000256" key="1">
    <source>
        <dbReference type="ARBA" id="ARBA00004651"/>
    </source>
</evidence>
<reference evidence="9 10" key="1">
    <citation type="submission" date="2021-06" db="EMBL/GenBank/DDBJ databases">
        <title>Halomicroarcula sp. a new haloarchaeum isolated from saline soil.</title>
        <authorList>
            <person name="Duran-Viseras A."/>
            <person name="Sanchez-Porro C."/>
            <person name="Ventosa A."/>
        </authorList>
    </citation>
    <scope>NUCLEOTIDE SEQUENCE [LARGE SCALE GENOMIC DNA]</scope>
    <source>
        <strain evidence="9 10">F13</strain>
    </source>
</reference>
<keyword evidence="3" id="KW-0474">Menaquinone biosynthesis</keyword>
<comment type="subcellular location">
    <subcellularLocation>
        <location evidence="1">Cell membrane</location>
        <topology evidence="1">Multi-pass membrane protein</topology>
    </subcellularLocation>
</comment>
<feature type="transmembrane region" description="Helical" evidence="8">
    <location>
        <begin position="127"/>
        <end position="146"/>
    </location>
</feature>
<evidence type="ECO:0000256" key="8">
    <source>
        <dbReference type="SAM" id="Phobius"/>
    </source>
</evidence>
<proteinExistence type="predicted"/>
<feature type="transmembrane region" description="Helical" evidence="8">
    <location>
        <begin position="50"/>
        <end position="67"/>
    </location>
</feature>